<evidence type="ECO:0000256" key="11">
    <source>
        <dbReference type="SAM" id="Phobius"/>
    </source>
</evidence>
<feature type="signal peptide" evidence="12">
    <location>
        <begin position="1"/>
        <end position="45"/>
    </location>
</feature>
<dbReference type="Gramene" id="TraesCS2B03G1211300.1">
    <property type="protein sequence ID" value="TraesCS2B03G1211300.1.CDS1"/>
    <property type="gene ID" value="TraesCS2B03G1211300"/>
</dbReference>
<dbReference type="FunFam" id="1.10.510.10:FF:000468">
    <property type="entry name" value="PTI1-like tyrosine-protein kinase 3"/>
    <property type="match status" value="1"/>
</dbReference>
<dbReference type="PaxDb" id="4565-Traes_2BL_44184B4ED.1"/>
<dbReference type="Gramene" id="TraesPARA_EIv1.0_0503680.1">
    <property type="protein sequence ID" value="TraesPARA_EIv1.0_0503680.1.CDS1"/>
    <property type="gene ID" value="TraesPARA_EIv1.0_0503680"/>
</dbReference>
<dbReference type="Pfam" id="PF23472">
    <property type="entry name" value="LysM2_CERK1_LYK3_4_5"/>
    <property type="match status" value="1"/>
</dbReference>
<dbReference type="OrthoDB" id="4062651at2759"/>
<dbReference type="Gramene" id="TraesLDM2B03G01027070.1">
    <property type="protein sequence ID" value="TraesLDM2B03G01027070.1.CDS1"/>
    <property type="gene ID" value="TraesLDM2B03G01027070"/>
</dbReference>
<evidence type="ECO:0000256" key="6">
    <source>
        <dbReference type="ARBA" id="ARBA00022840"/>
    </source>
</evidence>
<evidence type="ECO:0000256" key="2">
    <source>
        <dbReference type="ARBA" id="ARBA00022475"/>
    </source>
</evidence>
<dbReference type="InterPro" id="IPR056563">
    <property type="entry name" value="LysM3_LYK4_5"/>
</dbReference>
<dbReference type="EnsemblPlants" id="TraesCS2B02G479400.1">
    <property type="protein sequence ID" value="TraesCS2B02G479400.1.cds1"/>
    <property type="gene ID" value="TraesCS2B02G479400"/>
</dbReference>
<dbReference type="Gramene" id="TraesMAC2B03G01023740.1">
    <property type="protein sequence ID" value="TraesMAC2B03G01023740.1.CDS1"/>
    <property type="gene ID" value="TraesMAC2B03G01023740"/>
</dbReference>
<dbReference type="PROSITE" id="PS50011">
    <property type="entry name" value="PROTEIN_KINASE_DOM"/>
    <property type="match status" value="1"/>
</dbReference>
<keyword evidence="9" id="KW-1015">Disulfide bond</keyword>
<evidence type="ECO:0000256" key="9">
    <source>
        <dbReference type="ARBA" id="ARBA00023157"/>
    </source>
</evidence>
<dbReference type="GO" id="GO:0005886">
    <property type="term" value="C:plasma membrane"/>
    <property type="evidence" value="ECO:0007669"/>
    <property type="project" value="UniProtKB-SubCell"/>
</dbReference>
<evidence type="ECO:0000313" key="14">
    <source>
        <dbReference type="EnsemblPlants" id="TraesCS2B02G479400.1.cds1"/>
    </source>
</evidence>
<feature type="compositionally biased region" description="Pro residues" evidence="10">
    <location>
        <begin position="278"/>
        <end position="288"/>
    </location>
</feature>
<evidence type="ECO:0000256" key="8">
    <source>
        <dbReference type="ARBA" id="ARBA00023136"/>
    </source>
</evidence>
<dbReference type="InterPro" id="IPR056561">
    <property type="entry name" value="NFP_LYK_LysM1"/>
</dbReference>
<dbReference type="SMR" id="A0A3B6CCU3"/>
<evidence type="ECO:0000256" key="12">
    <source>
        <dbReference type="SAM" id="SignalP"/>
    </source>
</evidence>
<accession>A0A3B6CCU3</accession>
<feature type="chain" id="PRO_5043172457" description="Protein kinase domain-containing protein" evidence="12">
    <location>
        <begin position="46"/>
        <end position="706"/>
    </location>
</feature>
<evidence type="ECO:0000256" key="10">
    <source>
        <dbReference type="SAM" id="MobiDB-lite"/>
    </source>
</evidence>
<feature type="compositionally biased region" description="Low complexity" evidence="10">
    <location>
        <begin position="289"/>
        <end position="307"/>
    </location>
</feature>
<keyword evidence="3 11" id="KW-0812">Transmembrane</keyword>
<evidence type="ECO:0000256" key="7">
    <source>
        <dbReference type="ARBA" id="ARBA00022989"/>
    </source>
</evidence>
<keyword evidence="6" id="KW-0067">ATP-binding</keyword>
<proteinExistence type="predicted"/>
<dbReference type="PANTHER" id="PTHR45927">
    <property type="entry name" value="LYSM-DOMAIN RECEPTOR-LIKE KINASE-RELATED"/>
    <property type="match status" value="1"/>
</dbReference>
<feature type="domain" description="Protein kinase" evidence="13">
    <location>
        <begin position="380"/>
        <end position="689"/>
    </location>
</feature>
<dbReference type="Gramene" id="TraesROB_scaffold_089958_01G000200.1">
    <property type="protein sequence ID" value="TraesROB_scaffold_089958_01G000200.1"/>
    <property type="gene ID" value="TraesROB_scaffold_089958_01G000200"/>
</dbReference>
<dbReference type="SUPFAM" id="SSF56112">
    <property type="entry name" value="Protein kinase-like (PK-like)"/>
    <property type="match status" value="1"/>
</dbReference>
<dbReference type="Proteomes" id="UP000019116">
    <property type="component" value="Chromosome 2B"/>
</dbReference>
<comment type="subcellular location">
    <subcellularLocation>
        <location evidence="1">Cell membrane</location>
        <topology evidence="1">Single-pass membrane protein</topology>
    </subcellularLocation>
</comment>
<keyword evidence="5" id="KW-0547">Nucleotide-binding</keyword>
<dbReference type="InterPro" id="IPR000719">
    <property type="entry name" value="Prot_kinase_dom"/>
</dbReference>
<dbReference type="Gramene" id="TraesCAD_scaffold_005261_01G000100.1">
    <property type="protein sequence ID" value="TraesCAD_scaffold_005261_01G000100.1"/>
    <property type="gene ID" value="TraesCAD_scaffold_005261_01G000100"/>
</dbReference>
<dbReference type="OMA" id="YVIQFDD"/>
<dbReference type="Gene3D" id="3.30.200.20">
    <property type="entry name" value="Phosphorylase Kinase, domain 1"/>
    <property type="match status" value="1"/>
</dbReference>
<dbReference type="Gene3D" id="1.10.510.10">
    <property type="entry name" value="Transferase(Phosphotransferase) domain 1"/>
    <property type="match status" value="1"/>
</dbReference>
<gene>
    <name evidence="14" type="primary">LOC123046709</name>
</gene>
<dbReference type="RefSeq" id="XP_044326067.1">
    <property type="nucleotide sequence ID" value="XM_044470132.1"/>
</dbReference>
<dbReference type="PANTHER" id="PTHR45927:SF14">
    <property type="entry name" value="OS06G0625300 PROTEIN"/>
    <property type="match status" value="1"/>
</dbReference>
<keyword evidence="8 11" id="KW-0472">Membrane</keyword>
<dbReference type="STRING" id="4565.A0A3B6CCU3"/>
<dbReference type="InterPro" id="IPR052611">
    <property type="entry name" value="Plant_RLK_LysM"/>
</dbReference>
<reference evidence="14" key="1">
    <citation type="submission" date="2018-08" db="EMBL/GenBank/DDBJ databases">
        <authorList>
            <person name="Rossello M."/>
        </authorList>
    </citation>
    <scope>NUCLEOTIDE SEQUENCE [LARGE SCALE GENOMIC DNA]</scope>
    <source>
        <strain evidence="14">cv. Chinese Spring</strain>
    </source>
</reference>
<protein>
    <recommendedName>
        <fullName evidence="13">Protein kinase domain-containing protein</fullName>
    </recommendedName>
</protein>
<dbReference type="Pfam" id="PF00069">
    <property type="entry name" value="Pkinase"/>
    <property type="match status" value="1"/>
</dbReference>
<dbReference type="Pfam" id="PF23473">
    <property type="entry name" value="LysM3_LYK4_5"/>
    <property type="match status" value="1"/>
</dbReference>
<evidence type="ECO:0000256" key="4">
    <source>
        <dbReference type="ARBA" id="ARBA00022729"/>
    </source>
</evidence>
<dbReference type="Gramene" id="TraesJAG2B03G01025710.1">
    <property type="protein sequence ID" value="TraesJAG2B03G01025710.1.CDS1"/>
    <property type="gene ID" value="TraesJAG2B03G01025710"/>
</dbReference>
<feature type="transmembrane region" description="Helical" evidence="11">
    <location>
        <begin position="309"/>
        <end position="333"/>
    </location>
</feature>
<dbReference type="GO" id="GO:0004672">
    <property type="term" value="F:protein kinase activity"/>
    <property type="evidence" value="ECO:0007669"/>
    <property type="project" value="InterPro"/>
</dbReference>
<dbReference type="Gramene" id="TraesWEE_scaffold_087909_01G000200.1">
    <property type="protein sequence ID" value="TraesWEE_scaffold_087909_01G000200.1"/>
    <property type="gene ID" value="TraesWEE_scaffold_087909_01G000200"/>
</dbReference>
<sequence>MNQTIPSPSKQIMPRPRLHGRAPASLAIHHLLISFLLTLSPLASAQQEYEANAQSDCYANNGSSVLGYTCSKSKSNHANSSSAPACATYLAFRSDLPGYGSPITVAYLLNASTSAVAAANSVPVASPVQNGTLLLVPVRCACTAAGHYQHDAAYVIQFDYETYFSISSDLYQGLSTCQAMMAQNPAHDSLDLYPGIALTVPLRCACPSPAQASAGVKYLVTYVLDWDDDASTVADRFHADYQALLHANSITDDTTVYPFTTMLVPLKDPPTSEIAFLPEPPTPSPAPSDPASVPPASSTESSSGPTPRWRVVVGVAAGCSVLTLGVVLALFLLRRWCRRHGDRGDRSKTTLPAVEHAAPDGPAKGALTRAASLMWPMVVREAVGSLTVYDYGDLERATSGFSEEQRIGNSSVYRAVINGSAVVVKRVPGDVGTEVTILGRVNHSSLIRMSGLCMHGGYTYTVFEFAGNGALSDWLHGGEEEEGRVLGWSQRVQVALDVAGGLNYLHNYTDPPYVHKNLKASNILLDACFRAKLSNFGLARAITTDDEDDDRGGLWMTRHVVGTQGYLAPEYLEHGLIGPQLDVFAFGVLVLQLLSGKEAARQDDDVGGGENGKVVLLWEEAERLGLGGGAGDLLDKVTAFVDGRLHGRYPLDVVFAMLALALRCVAREPRTRPSMAEVLLSLSGMYNWTINWDPRCPDGTGTRHEQ</sequence>
<evidence type="ECO:0000256" key="3">
    <source>
        <dbReference type="ARBA" id="ARBA00022692"/>
    </source>
</evidence>
<keyword evidence="4 12" id="KW-0732">Signal</keyword>
<dbReference type="Gramene" id="TraesKAR2B01G0451750.1">
    <property type="protein sequence ID" value="cds.TraesKAR2B01G0451750.1"/>
    <property type="gene ID" value="TraesKAR2B01G0451750"/>
</dbReference>
<evidence type="ECO:0000256" key="1">
    <source>
        <dbReference type="ARBA" id="ARBA00004162"/>
    </source>
</evidence>
<dbReference type="Pfam" id="PF23446">
    <property type="entry name" value="LysM1_NFP_LYK"/>
    <property type="match status" value="1"/>
</dbReference>
<dbReference type="AlphaFoldDB" id="A0A3B6CCU3"/>
<dbReference type="GeneID" id="123046709"/>
<dbReference type="GO" id="GO:0005524">
    <property type="term" value="F:ATP binding"/>
    <property type="evidence" value="ECO:0007669"/>
    <property type="project" value="UniProtKB-KW"/>
</dbReference>
<dbReference type="Gramene" id="TraesSTA2B03G01021210.1">
    <property type="protein sequence ID" value="TraesSTA2B03G01021210.1.CDS1"/>
    <property type="gene ID" value="TraesSTA2B03G01021210"/>
</dbReference>
<organism evidence="14">
    <name type="scientific">Triticum aestivum</name>
    <name type="common">Wheat</name>
    <dbReference type="NCBI Taxonomy" id="4565"/>
    <lineage>
        <taxon>Eukaryota</taxon>
        <taxon>Viridiplantae</taxon>
        <taxon>Streptophyta</taxon>
        <taxon>Embryophyta</taxon>
        <taxon>Tracheophyta</taxon>
        <taxon>Spermatophyta</taxon>
        <taxon>Magnoliopsida</taxon>
        <taxon>Liliopsida</taxon>
        <taxon>Poales</taxon>
        <taxon>Poaceae</taxon>
        <taxon>BOP clade</taxon>
        <taxon>Pooideae</taxon>
        <taxon>Triticodae</taxon>
        <taxon>Triticeae</taxon>
        <taxon>Triticinae</taxon>
        <taxon>Triticum</taxon>
    </lineage>
</organism>
<name>A0A3B6CCU3_WHEAT</name>
<evidence type="ECO:0000313" key="15">
    <source>
        <dbReference type="Proteomes" id="UP000019116"/>
    </source>
</evidence>
<keyword evidence="15" id="KW-1185">Reference proteome</keyword>
<dbReference type="Gramene" id="TraesCLE_scaffold_087737_01G000200.1">
    <property type="protein sequence ID" value="TraesCLE_scaffold_087737_01G000200.1"/>
    <property type="gene ID" value="TraesCLE_scaffold_087737_01G000200"/>
</dbReference>
<reference evidence="14" key="2">
    <citation type="submission" date="2018-10" db="UniProtKB">
        <authorList>
            <consortium name="EnsemblPlants"/>
        </authorList>
    </citation>
    <scope>IDENTIFICATION</scope>
</reference>
<dbReference type="Gramene" id="TraesCS2B02G479400.1">
    <property type="protein sequence ID" value="TraesCS2B02G479400.1.cds1"/>
    <property type="gene ID" value="TraesCS2B02G479400"/>
</dbReference>
<dbReference type="Gramene" id="TraesARI2B03G01041340.1">
    <property type="protein sequence ID" value="TraesARI2B03G01041340.1.CDS1"/>
    <property type="gene ID" value="TraesARI2B03G01041340"/>
</dbReference>
<keyword evidence="2" id="KW-1003">Cell membrane</keyword>
<dbReference type="InterPro" id="IPR056562">
    <property type="entry name" value="LysM2_CERK1_LYK3_4_5"/>
</dbReference>
<keyword evidence="7 11" id="KW-1133">Transmembrane helix</keyword>
<evidence type="ECO:0000256" key="5">
    <source>
        <dbReference type="ARBA" id="ARBA00022741"/>
    </source>
</evidence>
<feature type="region of interest" description="Disordered" evidence="10">
    <location>
        <begin position="270"/>
        <end position="307"/>
    </location>
</feature>
<dbReference type="InterPro" id="IPR011009">
    <property type="entry name" value="Kinase-like_dom_sf"/>
</dbReference>
<evidence type="ECO:0000259" key="13">
    <source>
        <dbReference type="PROSITE" id="PS50011"/>
    </source>
</evidence>